<feature type="transmembrane region" description="Helical" evidence="7">
    <location>
        <begin position="44"/>
        <end position="65"/>
    </location>
</feature>
<evidence type="ECO:0000256" key="6">
    <source>
        <dbReference type="SAM" id="MobiDB-lite"/>
    </source>
</evidence>
<proteinExistence type="inferred from homology"/>
<evidence type="ECO:0000256" key="2">
    <source>
        <dbReference type="ARBA" id="ARBA00007802"/>
    </source>
</evidence>
<evidence type="ECO:0000256" key="4">
    <source>
        <dbReference type="ARBA" id="ARBA00022989"/>
    </source>
</evidence>
<evidence type="ECO:0000313" key="9">
    <source>
        <dbReference type="Proteomes" id="UP000311469"/>
    </source>
</evidence>
<evidence type="ECO:0000256" key="5">
    <source>
        <dbReference type="ARBA" id="ARBA00023136"/>
    </source>
</evidence>
<keyword evidence="5 7" id="KW-0472">Membrane</keyword>
<gene>
    <name evidence="8" type="ORF">FIL70_03020</name>
</gene>
<dbReference type="AlphaFoldDB" id="A0A5B8CEE2"/>
<reference evidence="8 9" key="1">
    <citation type="submission" date="2019-06" db="EMBL/GenBank/DDBJ databases">
        <title>Genome organization and adaptive potential of archetypical organophosphate degarding Sphingobium fuliginis ATCC 27551.</title>
        <authorList>
            <person name="Sarwar A."/>
            <person name="Parthasarathy S."/>
            <person name="Singh C."/>
            <person name="Siddavattam D."/>
        </authorList>
    </citation>
    <scope>NUCLEOTIDE SEQUENCE [LARGE SCALE GENOMIC DNA]</scope>
    <source>
        <strain evidence="8 9">ATCC 27551</strain>
    </source>
</reference>
<comment type="subcellular location">
    <subcellularLocation>
        <location evidence="1">Membrane</location>
        <topology evidence="1">Multi-pass membrane protein</topology>
    </subcellularLocation>
</comment>
<feature type="transmembrane region" description="Helical" evidence="7">
    <location>
        <begin position="77"/>
        <end position="97"/>
    </location>
</feature>
<feature type="transmembrane region" description="Helical" evidence="7">
    <location>
        <begin position="224"/>
        <end position="251"/>
    </location>
</feature>
<dbReference type="KEGG" id="sufl:FIL70_03020"/>
<evidence type="ECO:0000256" key="7">
    <source>
        <dbReference type="SAM" id="Phobius"/>
    </source>
</evidence>
<feature type="transmembrane region" description="Helical" evidence="7">
    <location>
        <begin position="186"/>
        <end position="212"/>
    </location>
</feature>
<dbReference type="GO" id="GO:0016020">
    <property type="term" value="C:membrane"/>
    <property type="evidence" value="ECO:0007669"/>
    <property type="project" value="UniProtKB-SubCell"/>
</dbReference>
<dbReference type="EMBL" id="CP041016">
    <property type="protein sequence ID" value="QDC36367.1"/>
    <property type="molecule type" value="Genomic_DNA"/>
</dbReference>
<evidence type="ECO:0000313" key="8">
    <source>
        <dbReference type="EMBL" id="QDC36367.1"/>
    </source>
</evidence>
<feature type="region of interest" description="Disordered" evidence="6">
    <location>
        <begin position="382"/>
        <end position="409"/>
    </location>
</feature>
<dbReference type="Proteomes" id="UP000311469">
    <property type="component" value="Chromosome cSF1"/>
</dbReference>
<sequence length="409" mass="42293">MAIICPGITGPDSFAPGMLAFLDCQAQMLGSQGYQVLAAPASPVSLLITGMITLLIALMGYRMLLGQTPTLRDGVITVVKIGLVLALATNWTAYQILIYDVIFRSPAEFAAAIGGPAGLPGSTGGLAAHLDGVDQGLKALAIQGVGSPPPGPNGLPLMPNVAPPPFMQFDAFALGISRVSFLTGAIASFATVRIIAGLLLALGPLFLAFLLFDGTRGLFEGWLRALLGAALAALAISVVLGFELAVLEPWVGDLAARRETGLDIMGAPGQLLAATTVFAIALFAVSLAIGRVAFSLRLPSLHRPVLAISQSTTSLASTGSPALSPQGLTARTIEDRSRAQIVADAVALSQRRETGSVTAQTFPGASPSATFSIAARNDSGSLHLAPYSSTSRRTQLRTSARANQRDRNR</sequence>
<comment type="similarity">
    <text evidence="2">Belongs to the TrbL/VirB6 family.</text>
</comment>
<feature type="compositionally biased region" description="Low complexity" evidence="6">
    <location>
        <begin position="388"/>
        <end position="401"/>
    </location>
</feature>
<keyword evidence="3 7" id="KW-0812">Transmembrane</keyword>
<keyword evidence="4 7" id="KW-1133">Transmembrane helix</keyword>
<dbReference type="GO" id="GO:0030255">
    <property type="term" value="P:protein secretion by the type IV secretion system"/>
    <property type="evidence" value="ECO:0007669"/>
    <property type="project" value="InterPro"/>
</dbReference>
<protein>
    <submittedName>
        <fullName evidence="8">Type IV secretion system protein</fullName>
    </submittedName>
</protein>
<evidence type="ECO:0000256" key="3">
    <source>
        <dbReference type="ARBA" id="ARBA00022692"/>
    </source>
</evidence>
<feature type="transmembrane region" description="Helical" evidence="7">
    <location>
        <begin position="271"/>
        <end position="294"/>
    </location>
</feature>
<evidence type="ECO:0000256" key="1">
    <source>
        <dbReference type="ARBA" id="ARBA00004141"/>
    </source>
</evidence>
<organism evidence="8 9">
    <name type="scientific">Sphingobium fuliginis ATCC 27551</name>
    <dbReference type="NCBI Taxonomy" id="1208342"/>
    <lineage>
        <taxon>Bacteria</taxon>
        <taxon>Pseudomonadati</taxon>
        <taxon>Pseudomonadota</taxon>
        <taxon>Alphaproteobacteria</taxon>
        <taxon>Sphingomonadales</taxon>
        <taxon>Sphingomonadaceae</taxon>
        <taxon>Sphingobium</taxon>
    </lineage>
</organism>
<name>A0A5B8CEE2_SPHSA</name>
<dbReference type="InterPro" id="IPR007688">
    <property type="entry name" value="Conjugal_tfr_TrbL/VirB6"/>
</dbReference>
<dbReference type="Pfam" id="PF04610">
    <property type="entry name" value="TrbL"/>
    <property type="match status" value="1"/>
</dbReference>
<accession>A0A5B8CEE2</accession>
<dbReference type="RefSeq" id="WP_140041580.1">
    <property type="nucleotide sequence ID" value="NZ_CP041016.1"/>
</dbReference>